<evidence type="ECO:0000313" key="7">
    <source>
        <dbReference type="Proteomes" id="UP000471751"/>
    </source>
</evidence>
<dbReference type="SMART" id="SM00100">
    <property type="entry name" value="cNMP"/>
    <property type="match status" value="1"/>
</dbReference>
<dbReference type="NCBIfam" id="NF008732">
    <property type="entry name" value="PRK11753.1"/>
    <property type="match status" value="1"/>
</dbReference>
<dbReference type="InterPro" id="IPR000595">
    <property type="entry name" value="cNMP-bd_dom"/>
</dbReference>
<evidence type="ECO:0000256" key="3">
    <source>
        <dbReference type="ARBA" id="ARBA00023163"/>
    </source>
</evidence>
<proteinExistence type="predicted"/>
<dbReference type="FunFam" id="1.10.10.10:FF:000006">
    <property type="entry name" value="cAMP-activated global transcriptional regulator CRP"/>
    <property type="match status" value="1"/>
</dbReference>
<dbReference type="Proteomes" id="UP000471751">
    <property type="component" value="Unassembled WGS sequence"/>
</dbReference>
<sequence>MVALNLPTKIKNIDKLLAHCQRRHFSAKSNIICAGDQAHTLWYIVKGSVTILIEDDEGHEMIIAYLNSGDFFGELGLFEPEGKEQQRSAWVRAKSECEVAEITYEKFRELARQDPDILYALGSQMAQRLRNTTRKVGDLAFFDVTGRVARCLLELCKQPDAMTHPDGMQIKITRQEIGRIVGCSREMVGRVLKDLEERSLVQVKGKTMVVYGTR</sequence>
<dbReference type="Pfam" id="PF00027">
    <property type="entry name" value="cNMP_binding"/>
    <property type="match status" value="1"/>
</dbReference>
<dbReference type="Pfam" id="PF13545">
    <property type="entry name" value="HTH_Crp_2"/>
    <property type="match status" value="1"/>
</dbReference>
<dbReference type="CDD" id="cd00092">
    <property type="entry name" value="HTH_CRP"/>
    <property type="match status" value="1"/>
</dbReference>
<accession>A0A6I5RUA2</accession>
<feature type="domain" description="Cyclic nucleotide-binding" evidence="4">
    <location>
        <begin position="15"/>
        <end position="128"/>
    </location>
</feature>
<evidence type="ECO:0000256" key="2">
    <source>
        <dbReference type="ARBA" id="ARBA00023125"/>
    </source>
</evidence>
<dbReference type="PANTHER" id="PTHR24567">
    <property type="entry name" value="CRP FAMILY TRANSCRIPTIONAL REGULATORY PROTEIN"/>
    <property type="match status" value="1"/>
</dbReference>
<dbReference type="GO" id="GO:0003677">
    <property type="term" value="F:DNA binding"/>
    <property type="evidence" value="ECO:0007669"/>
    <property type="project" value="UniProtKB-KW"/>
</dbReference>
<protein>
    <submittedName>
        <fullName evidence="6">cAMP-activated global transcriptional regulator CRP</fullName>
    </submittedName>
</protein>
<dbReference type="GO" id="GO:0005829">
    <property type="term" value="C:cytosol"/>
    <property type="evidence" value="ECO:0007669"/>
    <property type="project" value="TreeGrafter"/>
</dbReference>
<dbReference type="PROSITE" id="PS51063">
    <property type="entry name" value="HTH_CRP_2"/>
    <property type="match status" value="1"/>
</dbReference>
<dbReference type="CDD" id="cd00038">
    <property type="entry name" value="CAP_ED"/>
    <property type="match status" value="1"/>
</dbReference>
<organism evidence="6 7">
    <name type="scientific">Pseudomonas laurentiana</name>
    <dbReference type="NCBI Taxonomy" id="2364649"/>
    <lineage>
        <taxon>Bacteria</taxon>
        <taxon>Pseudomonadati</taxon>
        <taxon>Pseudomonadota</taxon>
        <taxon>Gammaproteobacteria</taxon>
        <taxon>Pseudomonadales</taxon>
        <taxon>Pseudomonadaceae</taxon>
        <taxon>Pseudomonas</taxon>
    </lineage>
</organism>
<dbReference type="PROSITE" id="PS50042">
    <property type="entry name" value="CNMP_BINDING_3"/>
    <property type="match status" value="1"/>
</dbReference>
<gene>
    <name evidence="6" type="primary">crp</name>
    <name evidence="6" type="ORF">G3O07_16320</name>
</gene>
<dbReference type="GO" id="GO:0003700">
    <property type="term" value="F:DNA-binding transcription factor activity"/>
    <property type="evidence" value="ECO:0007669"/>
    <property type="project" value="InterPro"/>
</dbReference>
<dbReference type="InterPro" id="IPR018488">
    <property type="entry name" value="cNMP-bd_CS"/>
</dbReference>
<dbReference type="InterPro" id="IPR012318">
    <property type="entry name" value="HTH_CRP"/>
</dbReference>
<dbReference type="Gene3D" id="1.10.10.10">
    <property type="entry name" value="Winged helix-like DNA-binding domain superfamily/Winged helix DNA-binding domain"/>
    <property type="match status" value="1"/>
</dbReference>
<dbReference type="AlphaFoldDB" id="A0A6I5RUA2"/>
<dbReference type="PRINTS" id="PR00034">
    <property type="entry name" value="HTHCRP"/>
</dbReference>
<evidence type="ECO:0000259" key="4">
    <source>
        <dbReference type="PROSITE" id="PS50042"/>
    </source>
</evidence>
<evidence type="ECO:0000259" key="5">
    <source>
        <dbReference type="PROSITE" id="PS51063"/>
    </source>
</evidence>
<dbReference type="PANTHER" id="PTHR24567:SF68">
    <property type="entry name" value="DNA-BINDING TRANSCRIPTIONAL DUAL REGULATOR CRP"/>
    <property type="match status" value="1"/>
</dbReference>
<dbReference type="InterPro" id="IPR050397">
    <property type="entry name" value="Env_Response_Regulators"/>
</dbReference>
<reference evidence="6 7" key="1">
    <citation type="submission" date="2020-02" db="EMBL/GenBank/DDBJ databases">
        <title>Broccoli isolated Pseudomonas sp.</title>
        <authorList>
            <person name="Fujikawa T."/>
            <person name="Sawada H."/>
        </authorList>
    </citation>
    <scope>NUCLEOTIDE SEQUENCE [LARGE SCALE GENOMIC DNA]</scope>
    <source>
        <strain evidence="6 7">JCM 32154</strain>
    </source>
</reference>
<dbReference type="EMBL" id="JAAHBT010000180">
    <property type="protein sequence ID" value="NES10948.1"/>
    <property type="molecule type" value="Genomic_DNA"/>
</dbReference>
<feature type="domain" description="HTH crp-type" evidence="5">
    <location>
        <begin position="142"/>
        <end position="214"/>
    </location>
</feature>
<dbReference type="SUPFAM" id="SSF46785">
    <property type="entry name" value="Winged helix' DNA-binding domain"/>
    <property type="match status" value="1"/>
</dbReference>
<dbReference type="PROSITE" id="PS00042">
    <property type="entry name" value="HTH_CRP_1"/>
    <property type="match status" value="1"/>
</dbReference>
<dbReference type="InterPro" id="IPR036388">
    <property type="entry name" value="WH-like_DNA-bd_sf"/>
</dbReference>
<keyword evidence="1" id="KW-0805">Transcription regulation</keyword>
<comment type="caution">
    <text evidence="6">The sequence shown here is derived from an EMBL/GenBank/DDBJ whole genome shotgun (WGS) entry which is preliminary data.</text>
</comment>
<dbReference type="SMART" id="SM00419">
    <property type="entry name" value="HTH_CRP"/>
    <property type="match status" value="1"/>
</dbReference>
<keyword evidence="3" id="KW-0804">Transcription</keyword>
<name>A0A6I5RUA2_9PSED</name>
<dbReference type="InterPro" id="IPR036390">
    <property type="entry name" value="WH_DNA-bd_sf"/>
</dbReference>
<keyword evidence="7" id="KW-1185">Reference proteome</keyword>
<evidence type="ECO:0000313" key="6">
    <source>
        <dbReference type="EMBL" id="NES10948.1"/>
    </source>
</evidence>
<keyword evidence="2" id="KW-0238">DNA-binding</keyword>
<evidence type="ECO:0000256" key="1">
    <source>
        <dbReference type="ARBA" id="ARBA00023015"/>
    </source>
</evidence>
<dbReference type="RefSeq" id="WP_163937864.1">
    <property type="nucleotide sequence ID" value="NZ_BMQU01000017.1"/>
</dbReference>
<dbReference type="SUPFAM" id="SSF51206">
    <property type="entry name" value="cAMP-binding domain-like"/>
    <property type="match status" value="1"/>
</dbReference>
<dbReference type="PROSITE" id="PS00889">
    <property type="entry name" value="CNMP_BINDING_2"/>
    <property type="match status" value="1"/>
</dbReference>
<dbReference type="InterPro" id="IPR014710">
    <property type="entry name" value="RmlC-like_jellyroll"/>
</dbReference>
<dbReference type="InterPro" id="IPR018335">
    <property type="entry name" value="Tscrpt_reg_HTH_Crp-type_CS"/>
</dbReference>
<dbReference type="InterPro" id="IPR018490">
    <property type="entry name" value="cNMP-bd_dom_sf"/>
</dbReference>
<dbReference type="Gene3D" id="2.60.120.10">
    <property type="entry name" value="Jelly Rolls"/>
    <property type="match status" value="1"/>
</dbReference>